<keyword evidence="2 4" id="KW-0808">Transferase</keyword>
<proteinExistence type="inferred from homology"/>
<dbReference type="SUPFAM" id="SSF52540">
    <property type="entry name" value="P-loop containing nucleoside triphosphate hydrolases"/>
    <property type="match status" value="1"/>
</dbReference>
<evidence type="ECO:0000256" key="2">
    <source>
        <dbReference type="ARBA" id="ARBA00022679"/>
    </source>
</evidence>
<organism evidence="4 5">
    <name type="scientific">Xanthomarina spongicola</name>
    <dbReference type="NCBI Taxonomy" id="570520"/>
    <lineage>
        <taxon>Bacteria</taxon>
        <taxon>Pseudomonadati</taxon>
        <taxon>Bacteroidota</taxon>
        <taxon>Flavobacteriia</taxon>
        <taxon>Flavobacteriales</taxon>
        <taxon>Flavobacteriaceae</taxon>
        <taxon>Xanthomarina</taxon>
    </lineage>
</organism>
<comment type="caution">
    <text evidence="4">The sequence shown here is derived from an EMBL/GenBank/DDBJ whole genome shotgun (WGS) entry which is preliminary data.</text>
</comment>
<dbReference type="OrthoDB" id="1437579at2"/>
<dbReference type="Proteomes" id="UP000245430">
    <property type="component" value="Unassembled WGS sequence"/>
</dbReference>
<evidence type="ECO:0000313" key="5">
    <source>
        <dbReference type="Proteomes" id="UP000245430"/>
    </source>
</evidence>
<feature type="domain" description="Sulfotransferase" evidence="3">
    <location>
        <begin position="27"/>
        <end position="254"/>
    </location>
</feature>
<dbReference type="GO" id="GO:0008146">
    <property type="term" value="F:sulfotransferase activity"/>
    <property type="evidence" value="ECO:0007669"/>
    <property type="project" value="InterPro"/>
</dbReference>
<dbReference type="EMBL" id="QGGP01000004">
    <property type="protein sequence ID" value="PWK18639.1"/>
    <property type="molecule type" value="Genomic_DNA"/>
</dbReference>
<sequence length="258" mass="30512">MINLKIRNKIKSLIKIKNKKDGIDIKPNDVYLVSFPKSGNTWMRFLLINYLFNPKSKKLVYDDLEVFIPSIHKSSIESINSKKGLRIIKSHFVKLVYPKIIYIVRDGRDALVSYYYYQKELRGFKGSFEEFYFSKLSSEAGNWQEHLRAALKFKKENPNNIIFVKYEDLKKDTNSTFKEVISFLGEAIYEEKLNFAINSSSFNNLKKMQLSDGVEIEKKNINFFRKGTSEQWTGYFNEKINDDFMKNSKDLMEHFNYI</sequence>
<dbReference type="InterPro" id="IPR027417">
    <property type="entry name" value="P-loop_NTPase"/>
</dbReference>
<dbReference type="Pfam" id="PF00685">
    <property type="entry name" value="Sulfotransfer_1"/>
    <property type="match status" value="1"/>
</dbReference>
<evidence type="ECO:0000259" key="3">
    <source>
        <dbReference type="Pfam" id="PF00685"/>
    </source>
</evidence>
<accession>A0A316DN77</accession>
<dbReference type="RefSeq" id="WP_109682454.1">
    <property type="nucleotide sequence ID" value="NZ_QGGP01000004.1"/>
</dbReference>
<evidence type="ECO:0000256" key="1">
    <source>
        <dbReference type="ARBA" id="ARBA00005771"/>
    </source>
</evidence>
<evidence type="ECO:0000313" key="4">
    <source>
        <dbReference type="EMBL" id="PWK18639.1"/>
    </source>
</evidence>
<keyword evidence="5" id="KW-1185">Reference proteome</keyword>
<protein>
    <submittedName>
        <fullName evidence="4">Sulfotransferase domain-containing protein</fullName>
    </submittedName>
</protein>
<dbReference type="PANTHER" id="PTHR11783">
    <property type="entry name" value="SULFOTRANSFERASE SULT"/>
    <property type="match status" value="1"/>
</dbReference>
<gene>
    <name evidence="4" type="ORF">LX78_01946</name>
</gene>
<dbReference type="AlphaFoldDB" id="A0A316DN77"/>
<name>A0A316DN77_9FLAO</name>
<comment type="similarity">
    <text evidence="1">Belongs to the sulfotransferase 1 family.</text>
</comment>
<dbReference type="Gene3D" id="3.40.50.300">
    <property type="entry name" value="P-loop containing nucleotide triphosphate hydrolases"/>
    <property type="match status" value="1"/>
</dbReference>
<reference evidence="4 5" key="1">
    <citation type="submission" date="2018-05" db="EMBL/GenBank/DDBJ databases">
        <title>Genomic Encyclopedia of Archaeal and Bacterial Type Strains, Phase II (KMG-II): from individual species to whole genera.</title>
        <authorList>
            <person name="Goeker M."/>
        </authorList>
    </citation>
    <scope>NUCLEOTIDE SEQUENCE [LARGE SCALE GENOMIC DNA]</scope>
    <source>
        <strain evidence="4 5">DSM 22637</strain>
    </source>
</reference>
<dbReference type="InterPro" id="IPR000863">
    <property type="entry name" value="Sulfotransferase_dom"/>
</dbReference>